<dbReference type="InterPro" id="IPR009291">
    <property type="entry name" value="Vps62"/>
</dbReference>
<keyword evidence="2" id="KW-1133">Transmembrane helix</keyword>
<reference evidence="3 4" key="1">
    <citation type="journal article" date="2015" name="Genome Announc.">
        <title>Draft Genome Sequence and Gene Annotation of the Entomopathogenic Fungus Verticillium hemipterigenum.</title>
        <authorList>
            <person name="Horn F."/>
            <person name="Habel A."/>
            <person name="Scharf D.H."/>
            <person name="Dworschak J."/>
            <person name="Brakhage A.A."/>
            <person name="Guthke R."/>
            <person name="Hertweck C."/>
            <person name="Linde J."/>
        </authorList>
    </citation>
    <scope>NUCLEOTIDE SEQUENCE [LARGE SCALE GENOMIC DNA]</scope>
</reference>
<feature type="compositionally biased region" description="Pro residues" evidence="1">
    <location>
        <begin position="33"/>
        <end position="42"/>
    </location>
</feature>
<dbReference type="EMBL" id="CDHN01000004">
    <property type="protein sequence ID" value="CEJ91687.1"/>
    <property type="molecule type" value="Genomic_DNA"/>
</dbReference>
<dbReference type="STRING" id="1531966.A0A0A1TMW5"/>
<feature type="region of interest" description="Disordered" evidence="1">
    <location>
        <begin position="21"/>
        <end position="44"/>
    </location>
</feature>
<organism evidence="3 4">
    <name type="scientific">[Torrubiella] hemipterigena</name>
    <dbReference type="NCBI Taxonomy" id="1531966"/>
    <lineage>
        <taxon>Eukaryota</taxon>
        <taxon>Fungi</taxon>
        <taxon>Dikarya</taxon>
        <taxon>Ascomycota</taxon>
        <taxon>Pezizomycotina</taxon>
        <taxon>Sordariomycetes</taxon>
        <taxon>Hypocreomycetidae</taxon>
        <taxon>Hypocreales</taxon>
        <taxon>Clavicipitaceae</taxon>
        <taxon>Clavicipitaceae incertae sedis</taxon>
        <taxon>'Torrubiella' clade</taxon>
    </lineage>
</organism>
<dbReference type="OrthoDB" id="188042at2759"/>
<evidence type="ECO:0000256" key="2">
    <source>
        <dbReference type="SAM" id="Phobius"/>
    </source>
</evidence>
<protein>
    <recommendedName>
        <fullName evidence="5">Vacuolar protein sorting-associated protein</fullName>
    </recommendedName>
</protein>
<sequence length="551" mass="62680">MPSETGLQTLSPIPIEEEEAAARPWEADTLPPDAEPAPPQPTPRWMRKERSCLARYRCLVIFSLTLSVALAAVWILPSALDPVKKTPKQIITERKWIDSSPYMLDRWSCRFFGLCGLHHLRSDPPGHSINETDEEKRRAGHPGYADYDDLPDELRRRASTAAEKPKDGQKDIPSFVLDHAPLIHLHWAEHFWPSDIKEFINHVDPSLHFKRVAKNISLTLDNLGELNSYSSKVVLSSQEDVESRPEWLFSHDSRPNLNDTADSETETFSAKPFKPSKRPWYHVAELNDKKARAVHVGHKPDKSGYSSAPAILIMVDKGNDILDAFWFFFYAYNLGQTVLGARYGNHVGDWEHCMIRFENGIPKGVFLSEHEGGLAYTFEALNKRTSSNGAQRPIIYSAVGSHAMYATSGNHPYVLPFQMLKDETNDGPVWDPTLNNYAFHYTPTPEQKAQDLTTQGFRRTALDDGSDTDTANLTPASSNPNMPTSWFHYSGAWGDDLFPLADHRQWRFFGQYHYVRGPFGPKWKQLSREQLCTKKVCKILEHIDDKGSWHQ</sequence>
<proteinExistence type="predicted"/>
<dbReference type="AlphaFoldDB" id="A0A0A1TMW5"/>
<dbReference type="PANTHER" id="PTHR48171:SF1">
    <property type="entry name" value="VACUOLAR PROTEIN SORTING-ASSOCIATED PROTEIN 62"/>
    <property type="match status" value="1"/>
</dbReference>
<evidence type="ECO:0000256" key="1">
    <source>
        <dbReference type="SAM" id="MobiDB-lite"/>
    </source>
</evidence>
<dbReference type="Proteomes" id="UP000039046">
    <property type="component" value="Unassembled WGS sequence"/>
</dbReference>
<feature type="transmembrane region" description="Helical" evidence="2">
    <location>
        <begin position="56"/>
        <end position="76"/>
    </location>
</feature>
<keyword evidence="2" id="KW-0472">Membrane</keyword>
<name>A0A0A1TMW5_9HYPO</name>
<dbReference type="Pfam" id="PF06101">
    <property type="entry name" value="Vps62"/>
    <property type="match status" value="1"/>
</dbReference>
<gene>
    <name evidence="3" type="ORF">VHEMI07383</name>
</gene>
<evidence type="ECO:0008006" key="5">
    <source>
        <dbReference type="Google" id="ProtNLM"/>
    </source>
</evidence>
<evidence type="ECO:0000313" key="4">
    <source>
        <dbReference type="Proteomes" id="UP000039046"/>
    </source>
</evidence>
<keyword evidence="2" id="KW-0812">Transmembrane</keyword>
<accession>A0A0A1TMW5</accession>
<keyword evidence="4" id="KW-1185">Reference proteome</keyword>
<dbReference type="PANTHER" id="PTHR48171">
    <property type="entry name" value="DUF946 FAMILY PROTEIN"/>
    <property type="match status" value="1"/>
</dbReference>
<feature type="region of interest" description="Disordered" evidence="1">
    <location>
        <begin position="123"/>
        <end position="150"/>
    </location>
</feature>
<dbReference type="HOGENOM" id="CLU_024079_4_0_1"/>
<evidence type="ECO:0000313" key="3">
    <source>
        <dbReference type="EMBL" id="CEJ91687.1"/>
    </source>
</evidence>